<keyword evidence="2" id="KW-1185">Reference proteome</keyword>
<sequence>MDADDWLRHEALSTRVPFNFMSMHIVIAKMLQAVPSFKHSSRRGWVGRANRLPTGAKYDIMMS</sequence>
<gene>
    <name evidence="1" type="ORF">CALVIDRAFT_538571</name>
</gene>
<dbReference type="Proteomes" id="UP000076738">
    <property type="component" value="Unassembled WGS sequence"/>
</dbReference>
<proteinExistence type="predicted"/>
<name>A0A167KM72_CALVF</name>
<evidence type="ECO:0000313" key="1">
    <source>
        <dbReference type="EMBL" id="KZO94789.1"/>
    </source>
</evidence>
<dbReference type="AlphaFoldDB" id="A0A167KM72"/>
<evidence type="ECO:0000313" key="2">
    <source>
        <dbReference type="Proteomes" id="UP000076738"/>
    </source>
</evidence>
<dbReference type="EMBL" id="KV417292">
    <property type="protein sequence ID" value="KZO94789.1"/>
    <property type="molecule type" value="Genomic_DNA"/>
</dbReference>
<accession>A0A167KM72</accession>
<organism evidence="1 2">
    <name type="scientific">Calocera viscosa (strain TUFC12733)</name>
    <dbReference type="NCBI Taxonomy" id="1330018"/>
    <lineage>
        <taxon>Eukaryota</taxon>
        <taxon>Fungi</taxon>
        <taxon>Dikarya</taxon>
        <taxon>Basidiomycota</taxon>
        <taxon>Agaricomycotina</taxon>
        <taxon>Dacrymycetes</taxon>
        <taxon>Dacrymycetales</taxon>
        <taxon>Dacrymycetaceae</taxon>
        <taxon>Calocera</taxon>
    </lineage>
</organism>
<protein>
    <submittedName>
        <fullName evidence="1">Uncharacterized protein</fullName>
    </submittedName>
</protein>
<reference evidence="1 2" key="1">
    <citation type="journal article" date="2016" name="Mol. Biol. Evol.">
        <title>Comparative Genomics of Early-Diverging Mushroom-Forming Fungi Provides Insights into the Origins of Lignocellulose Decay Capabilities.</title>
        <authorList>
            <person name="Nagy L.G."/>
            <person name="Riley R."/>
            <person name="Tritt A."/>
            <person name="Adam C."/>
            <person name="Daum C."/>
            <person name="Floudas D."/>
            <person name="Sun H."/>
            <person name="Yadav J.S."/>
            <person name="Pangilinan J."/>
            <person name="Larsson K.H."/>
            <person name="Matsuura K."/>
            <person name="Barry K."/>
            <person name="Labutti K."/>
            <person name="Kuo R."/>
            <person name="Ohm R.A."/>
            <person name="Bhattacharya S.S."/>
            <person name="Shirouzu T."/>
            <person name="Yoshinaga Y."/>
            <person name="Martin F.M."/>
            <person name="Grigoriev I.V."/>
            <person name="Hibbett D.S."/>
        </authorList>
    </citation>
    <scope>NUCLEOTIDE SEQUENCE [LARGE SCALE GENOMIC DNA]</scope>
    <source>
        <strain evidence="1 2">TUFC12733</strain>
    </source>
</reference>